<dbReference type="PANTHER" id="PTHR37023">
    <property type="entry name" value="TRANSPOSASE"/>
    <property type="match status" value="1"/>
</dbReference>
<accession>M5RJK3</accession>
<evidence type="ECO:0000313" key="3">
    <source>
        <dbReference type="EMBL" id="EMI15557.1"/>
    </source>
</evidence>
<feature type="domain" description="Transposase zinc-binding" evidence="2">
    <location>
        <begin position="2"/>
        <end position="43"/>
    </location>
</feature>
<dbReference type="Pfam" id="PF04986">
    <property type="entry name" value="Y2_Tnp"/>
    <property type="match status" value="1"/>
</dbReference>
<dbReference type="InterPro" id="IPR026889">
    <property type="entry name" value="Zn_Tnp"/>
</dbReference>
<comment type="caution">
    <text evidence="3">The sequence shown here is derived from an EMBL/GenBank/DDBJ whole genome shotgun (WGS) entry which is preliminary data.</text>
</comment>
<protein>
    <submittedName>
        <fullName evidence="3">Transposase</fullName>
    </submittedName>
</protein>
<name>M5RJK3_9BACT</name>
<dbReference type="Proteomes" id="UP000011991">
    <property type="component" value="Unassembled WGS sequence"/>
</dbReference>
<evidence type="ECO:0000313" key="4">
    <source>
        <dbReference type="Proteomes" id="UP000011991"/>
    </source>
</evidence>
<feature type="non-terminal residue" evidence="3">
    <location>
        <position position="153"/>
    </location>
</feature>
<dbReference type="GO" id="GO:0006313">
    <property type="term" value="P:DNA transposition"/>
    <property type="evidence" value="ECO:0007669"/>
    <property type="project" value="InterPro"/>
</dbReference>
<dbReference type="GO" id="GO:0004803">
    <property type="term" value="F:transposase activity"/>
    <property type="evidence" value="ECO:0007669"/>
    <property type="project" value="InterPro"/>
</dbReference>
<evidence type="ECO:0000259" key="2">
    <source>
        <dbReference type="Pfam" id="PF14319"/>
    </source>
</evidence>
<keyword evidence="4" id="KW-1185">Reference proteome</keyword>
<dbReference type="GO" id="GO:0003677">
    <property type="term" value="F:DNA binding"/>
    <property type="evidence" value="ECO:0007669"/>
    <property type="project" value="InterPro"/>
</dbReference>
<dbReference type="AlphaFoldDB" id="M5RJK3"/>
<gene>
    <name evidence="3" type="ORF">RMSM_07519</name>
</gene>
<dbReference type="PANTHER" id="PTHR37023:SF1">
    <property type="entry name" value="ISSOD25 TRANSPOSASE TNPA_ISSOD25"/>
    <property type="match status" value="1"/>
</dbReference>
<dbReference type="Pfam" id="PF14319">
    <property type="entry name" value="Zn_Tnp_IS91"/>
    <property type="match status" value="1"/>
</dbReference>
<dbReference type="InterPro" id="IPR007069">
    <property type="entry name" value="Transposase_32"/>
</dbReference>
<proteinExistence type="predicted"/>
<dbReference type="EMBL" id="ANOG01001069">
    <property type="protein sequence ID" value="EMI15557.1"/>
    <property type="molecule type" value="Genomic_DNA"/>
</dbReference>
<feature type="domain" description="Transposase IS801/IS1294" evidence="1">
    <location>
        <begin position="85"/>
        <end position="152"/>
    </location>
</feature>
<reference evidence="3 4" key="1">
    <citation type="journal article" date="2013" name="Mar. Genomics">
        <title>Expression of sulfatases in Rhodopirellula baltica and the diversity of sulfatases in the genus Rhodopirellula.</title>
        <authorList>
            <person name="Wegner C.E."/>
            <person name="Richter-Heitmann T."/>
            <person name="Klindworth A."/>
            <person name="Klockow C."/>
            <person name="Richter M."/>
            <person name="Achstetter T."/>
            <person name="Glockner F.O."/>
            <person name="Harder J."/>
        </authorList>
    </citation>
    <scope>NUCLEOTIDE SEQUENCE [LARGE SCALE GENOMIC DNA]</scope>
    <source>
        <strain evidence="3 4">SM1</strain>
    </source>
</reference>
<sequence>MIYNSCGDRHCPECAGGKRADWLEKTSTLLLPNVDYFQVVFTLPGELSRLALGNRKPIYDLLFRASWEALRETIEAEQGYRAATTMVLHTWNQKLEAHGHVHAVVPSGGPSLHKIGQWKQCWHKGRETSFHLVDASELRRNYRDRFIEGLRRL</sequence>
<organism evidence="3 4">
    <name type="scientific">Rhodopirellula maiorica SM1</name>
    <dbReference type="NCBI Taxonomy" id="1265738"/>
    <lineage>
        <taxon>Bacteria</taxon>
        <taxon>Pseudomonadati</taxon>
        <taxon>Planctomycetota</taxon>
        <taxon>Planctomycetia</taxon>
        <taxon>Pirellulales</taxon>
        <taxon>Pirellulaceae</taxon>
        <taxon>Novipirellula</taxon>
    </lineage>
</organism>
<evidence type="ECO:0000259" key="1">
    <source>
        <dbReference type="Pfam" id="PF04986"/>
    </source>
</evidence>